<dbReference type="Gene3D" id="1.10.340.70">
    <property type="match status" value="1"/>
</dbReference>
<dbReference type="InterPro" id="IPR052160">
    <property type="entry name" value="Gypsy_RT_Integrase-like"/>
</dbReference>
<organism evidence="2 3">
    <name type="scientific">Ananas comosus</name>
    <name type="common">Pineapple</name>
    <name type="synonym">Ananas ananas</name>
    <dbReference type="NCBI Taxonomy" id="4615"/>
    <lineage>
        <taxon>Eukaryota</taxon>
        <taxon>Viridiplantae</taxon>
        <taxon>Streptophyta</taxon>
        <taxon>Embryophyta</taxon>
        <taxon>Tracheophyta</taxon>
        <taxon>Spermatophyta</taxon>
        <taxon>Magnoliopsida</taxon>
        <taxon>Liliopsida</taxon>
        <taxon>Poales</taxon>
        <taxon>Bromeliaceae</taxon>
        <taxon>Bromelioideae</taxon>
        <taxon>Ananas</taxon>
    </lineage>
</organism>
<dbReference type="GeneID" id="109710641"/>
<dbReference type="Proteomes" id="UP000515123">
    <property type="component" value="Linkage group 1"/>
</dbReference>
<dbReference type="RefSeq" id="XP_020088992.1">
    <property type="nucleotide sequence ID" value="XM_020233403.1"/>
</dbReference>
<dbReference type="InterPro" id="IPR041588">
    <property type="entry name" value="Integrase_H2C2"/>
</dbReference>
<dbReference type="PANTHER" id="PTHR47266">
    <property type="entry name" value="ENDONUCLEASE-RELATED"/>
    <property type="match status" value="1"/>
</dbReference>
<reference evidence="2" key="1">
    <citation type="journal article" date="2015" name="Nat. Genet.">
        <title>The pineapple genome and the evolution of CAM photosynthesis.</title>
        <authorList>
            <person name="Ming R."/>
            <person name="VanBuren R."/>
            <person name="Wai C.M."/>
            <person name="Tang H."/>
            <person name="Schatz M.C."/>
            <person name="Bowers J.E."/>
            <person name="Lyons E."/>
            <person name="Wang M.L."/>
            <person name="Chen J."/>
            <person name="Biggers E."/>
            <person name="Zhang J."/>
            <person name="Huang L."/>
            <person name="Zhang L."/>
            <person name="Miao W."/>
            <person name="Zhang J."/>
            <person name="Ye Z."/>
            <person name="Miao C."/>
            <person name="Lin Z."/>
            <person name="Wang H."/>
            <person name="Zhou H."/>
            <person name="Yim W.C."/>
            <person name="Priest H.D."/>
            <person name="Zheng C."/>
            <person name="Woodhouse M."/>
            <person name="Edger P.P."/>
            <person name="Guyot R."/>
            <person name="Guo H.B."/>
            <person name="Guo H."/>
            <person name="Zheng G."/>
            <person name="Singh R."/>
            <person name="Sharma A."/>
            <person name="Min X."/>
            <person name="Zheng Y."/>
            <person name="Lee H."/>
            <person name="Gurtowski J."/>
            <person name="Sedlazeck F.J."/>
            <person name="Harkess A."/>
            <person name="McKain M.R."/>
            <person name="Liao Z."/>
            <person name="Fang J."/>
            <person name="Liu J."/>
            <person name="Zhang X."/>
            <person name="Zhang Q."/>
            <person name="Hu W."/>
            <person name="Qin Y."/>
            <person name="Wang K."/>
            <person name="Chen L.Y."/>
            <person name="Shirley N."/>
            <person name="Lin Y.R."/>
            <person name="Liu L.Y."/>
            <person name="Hernandez A.G."/>
            <person name="Wright C.L."/>
            <person name="Bulone V."/>
            <person name="Tuskan G.A."/>
            <person name="Heath K."/>
            <person name="Zee F."/>
            <person name="Moore P.H."/>
            <person name="Sunkar R."/>
            <person name="Leebens-Mack J.H."/>
            <person name="Mockler T."/>
            <person name="Bennetzen J.L."/>
            <person name="Freeling M."/>
            <person name="Sankoff D."/>
            <person name="Paterson A.H."/>
            <person name="Zhu X."/>
            <person name="Yang X."/>
            <person name="Smith J.A."/>
            <person name="Cushman J.C."/>
            <person name="Paull R.E."/>
            <person name="Yu Q."/>
        </authorList>
    </citation>
    <scope>NUCLEOTIDE SEQUENCE [LARGE SCALE GENOMIC DNA]</scope>
    <source>
        <strain evidence="2">cv. F153</strain>
    </source>
</reference>
<feature type="domain" description="Integrase zinc-binding" evidence="1">
    <location>
        <begin position="72"/>
        <end position="128"/>
    </location>
</feature>
<reference evidence="3" key="2">
    <citation type="submission" date="2025-08" db="UniProtKB">
        <authorList>
            <consortium name="RefSeq"/>
        </authorList>
    </citation>
    <scope>IDENTIFICATION</scope>
    <source>
        <tissue evidence="3">Leaf</tissue>
    </source>
</reference>
<evidence type="ECO:0000313" key="2">
    <source>
        <dbReference type="Proteomes" id="UP000515123"/>
    </source>
</evidence>
<gene>
    <name evidence="3" type="primary">LOC109710641</name>
</gene>
<dbReference type="AlphaFoldDB" id="A0A6P5EZP3"/>
<name>A0A6P5EZP3_ANACO</name>
<protein>
    <submittedName>
        <fullName evidence="3">Uncharacterized protein LOC109710641</fullName>
    </submittedName>
</protein>
<evidence type="ECO:0000259" key="1">
    <source>
        <dbReference type="Pfam" id="PF17921"/>
    </source>
</evidence>
<keyword evidence="2" id="KW-1185">Reference proteome</keyword>
<evidence type="ECO:0000313" key="3">
    <source>
        <dbReference type="RefSeq" id="XP_020088992.1"/>
    </source>
</evidence>
<sequence length="130" mass="14902">MDLEVVAPETPTMLLTLVVQLTLLERIKSLQLADPSLQKVQRNIEGGRGGDFDIDAGGALRFRNRWCVPKNEEIRKLILQEAHWSPYSDHPSGTKMYHDLKMLYWWPGMKADIGRFVAKCLICQQVKAEH</sequence>
<dbReference type="OrthoDB" id="695013at2759"/>
<dbReference type="Pfam" id="PF17921">
    <property type="entry name" value="Integrase_H2C2"/>
    <property type="match status" value="1"/>
</dbReference>
<proteinExistence type="predicted"/>
<accession>A0A6P5EZP3</accession>